<evidence type="ECO:0000313" key="1">
    <source>
        <dbReference type="EMBL" id="CAG8733984.1"/>
    </source>
</evidence>
<feature type="non-terminal residue" evidence="1">
    <location>
        <position position="45"/>
    </location>
</feature>
<sequence length="45" mass="5441">MYYELIEAKDEVDKQFFLDTRRAIGKYDIMLAFLQHTKENESIVK</sequence>
<name>A0A9N9NH81_9GLOM</name>
<organism evidence="1 2">
    <name type="scientific">Funneliformis caledonium</name>
    <dbReference type="NCBI Taxonomy" id="1117310"/>
    <lineage>
        <taxon>Eukaryota</taxon>
        <taxon>Fungi</taxon>
        <taxon>Fungi incertae sedis</taxon>
        <taxon>Mucoromycota</taxon>
        <taxon>Glomeromycotina</taxon>
        <taxon>Glomeromycetes</taxon>
        <taxon>Glomerales</taxon>
        <taxon>Glomeraceae</taxon>
        <taxon>Funneliformis</taxon>
    </lineage>
</organism>
<protein>
    <submittedName>
        <fullName evidence="1">15363_t:CDS:1</fullName>
    </submittedName>
</protein>
<accession>A0A9N9NH81</accession>
<proteinExistence type="predicted"/>
<evidence type="ECO:0000313" key="2">
    <source>
        <dbReference type="Proteomes" id="UP000789570"/>
    </source>
</evidence>
<keyword evidence="2" id="KW-1185">Reference proteome</keyword>
<dbReference type="Proteomes" id="UP000789570">
    <property type="component" value="Unassembled WGS sequence"/>
</dbReference>
<reference evidence="1" key="1">
    <citation type="submission" date="2021-06" db="EMBL/GenBank/DDBJ databases">
        <authorList>
            <person name="Kallberg Y."/>
            <person name="Tangrot J."/>
            <person name="Rosling A."/>
        </authorList>
    </citation>
    <scope>NUCLEOTIDE SEQUENCE</scope>
    <source>
        <strain evidence="1">UK204</strain>
    </source>
</reference>
<gene>
    <name evidence="1" type="ORF">FCALED_LOCUS15174</name>
</gene>
<comment type="caution">
    <text evidence="1">The sequence shown here is derived from an EMBL/GenBank/DDBJ whole genome shotgun (WGS) entry which is preliminary data.</text>
</comment>
<dbReference type="EMBL" id="CAJVPQ010012996">
    <property type="protein sequence ID" value="CAG8733984.1"/>
    <property type="molecule type" value="Genomic_DNA"/>
</dbReference>
<dbReference type="AlphaFoldDB" id="A0A9N9NH81"/>